<comment type="similarity">
    <text evidence="1 2">Belongs to the MINDY deubiquitinase family. FAM188 subfamily.</text>
</comment>
<dbReference type="GO" id="GO:1990380">
    <property type="term" value="F:K48-linked deubiquitinase activity"/>
    <property type="evidence" value="ECO:0007669"/>
    <property type="project" value="UniProtKB-UniRule"/>
</dbReference>
<comment type="caution">
    <text evidence="5">The sequence shown here is derived from an EMBL/GenBank/DDBJ whole genome shotgun (WGS) entry which is preliminary data.</text>
</comment>
<keyword evidence="2" id="KW-0833">Ubl conjugation pathway</keyword>
<evidence type="ECO:0000256" key="3">
    <source>
        <dbReference type="SAM" id="MobiDB-lite"/>
    </source>
</evidence>
<feature type="compositionally biased region" description="Basic and acidic residues" evidence="3">
    <location>
        <begin position="527"/>
        <end position="544"/>
    </location>
</feature>
<evidence type="ECO:0000259" key="4">
    <source>
        <dbReference type="SMART" id="SM01174"/>
    </source>
</evidence>
<reference evidence="5 6" key="1">
    <citation type="submission" date="2016-06" db="EMBL/GenBank/DDBJ databases">
        <title>The Draft Genome Sequence and Annotation of the Desert Woodrat Neotoma lepida.</title>
        <authorList>
            <person name="Campbell M."/>
            <person name="Oakeson K.F."/>
            <person name="Yandell M."/>
            <person name="Halpert J.R."/>
            <person name="Dearing D."/>
        </authorList>
    </citation>
    <scope>NUCLEOTIDE SEQUENCE [LARGE SCALE GENOMIC DNA]</scope>
    <source>
        <strain evidence="5">417</strain>
        <tissue evidence="5">Liver</tissue>
    </source>
</reference>
<gene>
    <name evidence="5" type="ORF">A6R68_02704</name>
</gene>
<dbReference type="EC" id="3.4.19.12" evidence="2"/>
<dbReference type="STRING" id="56216.A0A1A6GSV1"/>
<keyword evidence="2" id="KW-0788">Thiol protease</keyword>
<protein>
    <recommendedName>
        <fullName evidence="2">Ubiquitin carboxyl-terminal hydrolase MINDY</fullName>
        <ecNumber evidence="2">3.4.19.12</ecNumber>
    </recommendedName>
</protein>
<comment type="catalytic activity">
    <reaction evidence="2">
        <text>Thiol-dependent hydrolysis of ester, thioester, amide, peptide and isopeptide bonds formed by the C-terminal Gly of ubiquitin (a 76-residue protein attached to proteins as an intracellular targeting signal).</text>
        <dbReference type="EC" id="3.4.19.12"/>
    </reaction>
</comment>
<name>A0A1A6GSV1_NEOLE</name>
<keyword evidence="2" id="KW-0645">Protease</keyword>
<accession>A0A1A6GSV1</accession>
<comment type="function">
    <text evidence="2">Hydrolase that can remove 'Lys-48'-linked conjugated ubiquitin from proteins.</text>
</comment>
<dbReference type="AlphaFoldDB" id="A0A1A6GSV1"/>
<dbReference type="Pfam" id="PF13898">
    <property type="entry name" value="MINDY-3_4_CD"/>
    <property type="match status" value="2"/>
</dbReference>
<dbReference type="InterPro" id="IPR039785">
    <property type="entry name" value="MINY3/4"/>
</dbReference>
<dbReference type="GO" id="GO:0004843">
    <property type="term" value="F:cysteine-type deubiquitinase activity"/>
    <property type="evidence" value="ECO:0007669"/>
    <property type="project" value="UniProtKB-UniRule"/>
</dbReference>
<keyword evidence="2" id="KW-0378">Hydrolase</keyword>
<evidence type="ECO:0000313" key="6">
    <source>
        <dbReference type="Proteomes" id="UP000092124"/>
    </source>
</evidence>
<dbReference type="PANTHER" id="PTHR12473:SF8">
    <property type="entry name" value="UBIQUITIN CARBOXYL-TERMINAL HYDROLASE MINDY-4-RELATED"/>
    <property type="match status" value="1"/>
</dbReference>
<keyword evidence="6" id="KW-1185">Reference proteome</keyword>
<feature type="region of interest" description="Disordered" evidence="3">
    <location>
        <begin position="527"/>
        <end position="567"/>
    </location>
</feature>
<feature type="domain" description="Deubiquitinating enzyme MINDY-3/4 conserved" evidence="4">
    <location>
        <begin position="68"/>
        <end position="402"/>
    </location>
</feature>
<dbReference type="SMART" id="SM01174">
    <property type="entry name" value="DUF4205"/>
    <property type="match status" value="1"/>
</dbReference>
<organism evidence="5 6">
    <name type="scientific">Neotoma lepida</name>
    <name type="common">Desert woodrat</name>
    <dbReference type="NCBI Taxonomy" id="56216"/>
    <lineage>
        <taxon>Eukaryota</taxon>
        <taxon>Metazoa</taxon>
        <taxon>Chordata</taxon>
        <taxon>Craniata</taxon>
        <taxon>Vertebrata</taxon>
        <taxon>Euteleostomi</taxon>
        <taxon>Mammalia</taxon>
        <taxon>Eutheria</taxon>
        <taxon>Euarchontoglires</taxon>
        <taxon>Glires</taxon>
        <taxon>Rodentia</taxon>
        <taxon>Myomorpha</taxon>
        <taxon>Muroidea</taxon>
        <taxon>Cricetidae</taxon>
        <taxon>Neotominae</taxon>
        <taxon>Neotoma</taxon>
    </lineage>
</organism>
<dbReference type="Proteomes" id="UP000092124">
    <property type="component" value="Unassembled WGS sequence"/>
</dbReference>
<evidence type="ECO:0000256" key="2">
    <source>
        <dbReference type="RuleBase" id="RU367088"/>
    </source>
</evidence>
<dbReference type="PANTHER" id="PTHR12473">
    <property type="entry name" value="UBIQUITIN CARBOXYL-TERMINAL HYDROLASE MINDY-4-RELATED"/>
    <property type="match status" value="1"/>
</dbReference>
<dbReference type="InterPro" id="IPR025257">
    <property type="entry name" value="MINDY-3/4_CD"/>
</dbReference>
<dbReference type="OrthoDB" id="10263628at2759"/>
<sequence length="567" mass="63507">MAFEAEFIKSKENQLVSDKTGDEPDALLLEDVEDELIKEDVVLSLPPSMFKLQTVSKPMDLSLAKELKTLLFGSTFCCFSEEWKLQNFSFNDNASLKYGIVQNKAGCSRAPQRPFWVVPYKGGPCGVLAAVQGCVLQKLLFEGDSRTNSNLLSLIAHLAASTALPVQELRVSRYQFEVGPYGCILLTLSAILSRSLELMVAQGPPDADAGFLARWVNTRPRAYEDRTASESHSVRQDFDVPTSHLIGAHGYCTQELVNLLLTGRAVSNVFNDVVELDSGDGDITLLRGIEARSNIGFLSLFEHYNVGCFLKTPRFPIWVVCSESHFSILFSLQPELLSDWRTERLFDLYYYDGLANQQEEIRLTVDTTKTSPEDSCSDLVPPLELCIRTNCSVKKQWCSRRSSGAPGGAVGLQEEQWVLQEEQWGLQDISLAEDGYCGAFQERLFPKPVQLSDEMDFSQEGNKGKMGMADRSEEHRRPDCYGSILMPLLQALDHVSFLLSAPVSPRTLEQMVSGSLLLKLYNTTRQRQEMSKKGQGSREQEAKLQLRWAQSREGTQSEEVLPNRLHT</sequence>
<proteinExistence type="inferred from homology"/>
<dbReference type="EMBL" id="LZPO01075869">
    <property type="protein sequence ID" value="OBS68745.1"/>
    <property type="molecule type" value="Genomic_DNA"/>
</dbReference>
<evidence type="ECO:0000256" key="1">
    <source>
        <dbReference type="ARBA" id="ARBA00011074"/>
    </source>
</evidence>
<dbReference type="GO" id="GO:0071108">
    <property type="term" value="P:protein K48-linked deubiquitination"/>
    <property type="evidence" value="ECO:0007669"/>
    <property type="project" value="InterPro"/>
</dbReference>
<evidence type="ECO:0000313" key="5">
    <source>
        <dbReference type="EMBL" id="OBS68745.1"/>
    </source>
</evidence>
<dbReference type="GO" id="GO:0006508">
    <property type="term" value="P:proteolysis"/>
    <property type="evidence" value="ECO:0007669"/>
    <property type="project" value="UniProtKB-KW"/>
</dbReference>